<dbReference type="AlphaFoldDB" id="A0A0C9XF07"/>
<dbReference type="HOGENOM" id="CLU_2758145_0_0_1"/>
<evidence type="ECO:0000313" key="1">
    <source>
        <dbReference type="EMBL" id="KIJ96271.1"/>
    </source>
</evidence>
<accession>A0A0C9XF07</accession>
<reference evidence="1 2" key="1">
    <citation type="submission" date="2014-04" db="EMBL/GenBank/DDBJ databases">
        <authorList>
            <consortium name="DOE Joint Genome Institute"/>
            <person name="Kuo A."/>
            <person name="Kohler A."/>
            <person name="Nagy L.G."/>
            <person name="Floudas D."/>
            <person name="Copeland A."/>
            <person name="Barry K.W."/>
            <person name="Cichocki N."/>
            <person name="Veneault-Fourrey C."/>
            <person name="LaButti K."/>
            <person name="Lindquist E.A."/>
            <person name="Lipzen A."/>
            <person name="Lundell T."/>
            <person name="Morin E."/>
            <person name="Murat C."/>
            <person name="Sun H."/>
            <person name="Tunlid A."/>
            <person name="Henrissat B."/>
            <person name="Grigoriev I.V."/>
            <person name="Hibbett D.S."/>
            <person name="Martin F."/>
            <person name="Nordberg H.P."/>
            <person name="Cantor M.N."/>
            <person name="Hua S.X."/>
        </authorList>
    </citation>
    <scope>NUCLEOTIDE SEQUENCE [LARGE SCALE GENOMIC DNA]</scope>
    <source>
        <strain evidence="1 2">LaAM-08-1</strain>
    </source>
</reference>
<dbReference type="EMBL" id="KN838727">
    <property type="protein sequence ID" value="KIJ96271.1"/>
    <property type="molecule type" value="Genomic_DNA"/>
</dbReference>
<name>A0A0C9XF07_9AGAR</name>
<evidence type="ECO:0000313" key="2">
    <source>
        <dbReference type="Proteomes" id="UP000054477"/>
    </source>
</evidence>
<reference evidence="2" key="2">
    <citation type="submission" date="2015-01" db="EMBL/GenBank/DDBJ databases">
        <title>Evolutionary Origins and Diversification of the Mycorrhizal Mutualists.</title>
        <authorList>
            <consortium name="DOE Joint Genome Institute"/>
            <consortium name="Mycorrhizal Genomics Consortium"/>
            <person name="Kohler A."/>
            <person name="Kuo A."/>
            <person name="Nagy L.G."/>
            <person name="Floudas D."/>
            <person name="Copeland A."/>
            <person name="Barry K.W."/>
            <person name="Cichocki N."/>
            <person name="Veneault-Fourrey C."/>
            <person name="LaButti K."/>
            <person name="Lindquist E.A."/>
            <person name="Lipzen A."/>
            <person name="Lundell T."/>
            <person name="Morin E."/>
            <person name="Murat C."/>
            <person name="Riley R."/>
            <person name="Ohm R."/>
            <person name="Sun H."/>
            <person name="Tunlid A."/>
            <person name="Henrissat B."/>
            <person name="Grigoriev I.V."/>
            <person name="Hibbett D.S."/>
            <person name="Martin F."/>
        </authorList>
    </citation>
    <scope>NUCLEOTIDE SEQUENCE [LARGE SCALE GENOMIC DNA]</scope>
    <source>
        <strain evidence="2">LaAM-08-1</strain>
    </source>
</reference>
<dbReference type="Proteomes" id="UP000054477">
    <property type="component" value="Unassembled WGS sequence"/>
</dbReference>
<protein>
    <submittedName>
        <fullName evidence="1">Uncharacterized protein</fullName>
    </submittedName>
</protein>
<keyword evidence="2" id="KW-1185">Reference proteome</keyword>
<gene>
    <name evidence="1" type="ORF">K443DRAFT_682429</name>
</gene>
<organism evidence="1 2">
    <name type="scientific">Laccaria amethystina LaAM-08-1</name>
    <dbReference type="NCBI Taxonomy" id="1095629"/>
    <lineage>
        <taxon>Eukaryota</taxon>
        <taxon>Fungi</taxon>
        <taxon>Dikarya</taxon>
        <taxon>Basidiomycota</taxon>
        <taxon>Agaricomycotina</taxon>
        <taxon>Agaricomycetes</taxon>
        <taxon>Agaricomycetidae</taxon>
        <taxon>Agaricales</taxon>
        <taxon>Agaricineae</taxon>
        <taxon>Hydnangiaceae</taxon>
        <taxon>Laccaria</taxon>
    </lineage>
</organism>
<proteinExistence type="predicted"/>
<sequence>MVDILALLSKFLWELPTSAPSALADETFEKGDDPSLAIAEEPSWEPLFCYEGGHLWYLSRSPLFKGLNPV</sequence>